<feature type="compositionally biased region" description="Basic residues" evidence="1">
    <location>
        <begin position="716"/>
        <end position="727"/>
    </location>
</feature>
<feature type="compositionally biased region" description="Basic and acidic residues" evidence="1">
    <location>
        <begin position="682"/>
        <end position="707"/>
    </location>
</feature>
<dbReference type="EMBL" id="CAXKWB010048207">
    <property type="protein sequence ID" value="CAL4166403.1"/>
    <property type="molecule type" value="Genomic_DNA"/>
</dbReference>
<feature type="compositionally biased region" description="Basic and acidic residues" evidence="1">
    <location>
        <begin position="123"/>
        <end position="145"/>
    </location>
</feature>
<feature type="compositionally biased region" description="Polar residues" evidence="1">
    <location>
        <begin position="61"/>
        <end position="71"/>
    </location>
</feature>
<feature type="compositionally biased region" description="Basic and acidic residues" evidence="1">
    <location>
        <begin position="1"/>
        <end position="14"/>
    </location>
</feature>
<feature type="compositionally biased region" description="Polar residues" evidence="1">
    <location>
        <begin position="363"/>
        <end position="376"/>
    </location>
</feature>
<feature type="region of interest" description="Disordered" evidence="1">
    <location>
        <begin position="853"/>
        <end position="881"/>
    </location>
</feature>
<feature type="region of interest" description="Disordered" evidence="1">
    <location>
        <begin position="44"/>
        <end position="95"/>
    </location>
</feature>
<dbReference type="AlphaFoldDB" id="A0AAV2S870"/>
<feature type="compositionally biased region" description="Basic and acidic residues" evidence="1">
    <location>
        <begin position="650"/>
        <end position="659"/>
    </location>
</feature>
<comment type="caution">
    <text evidence="2">The sequence shown here is derived from an EMBL/GenBank/DDBJ whole genome shotgun (WGS) entry which is preliminary data.</text>
</comment>
<proteinExistence type="predicted"/>
<sequence length="881" mass="104216">MSDSKRDWKFKKQDSSQNEPISDDSDLDFDDFQVVDEVDEAESRIETKRNVYDSNSRARSENIPSSSNNFKNDTERKDYKDKFVPKKDTIGEKIPEESKKCNKDVFRSRHTALGVASYLQHLKENPVKKEIKIDESEKDVQEQQKKSPHRTVHGQAREYNGSVRYAKGQIKKSRSPVRRANSSNRGQKRLIKGSRSPNRGKKSPMMGSRSPYNDTIPQEVKHPIKNFRSPHKEGKYPNTKQYVSPVRDRNPIRQSWDPFRYDRSPSTSPVRVVRYGSPDEPRYNSHGSENKFSYHSPPAVTYPSYNSRYSASEDIASEQRYPNRNYPERYSPNRNYPERYSPIGERSPLRQSPDRIPFHRSRSPSNYDKNRSPSSHRNFEKGSPCRYVQQGRPDLSQERHNLTGSLERFNPSRGRSPQRRISNERIERFSPPISRSPYRKISKERFERDERSSPTRKRSPYGHTSREIMGRKLNTERVEGYSPPRGKSPVRQMNMEHFGRFCPPEERSPHRKMSLERAGRYSPARGRSPSRQKDKDRLQRFSPFIQSSQRHLSKDRIERFSPPIDRSPSHPNKNISGRYSPSKSCHFQSQSNNERLGQFNHHRNGSPKRRTSKDRIERVTPSRMRSPKRSNNDRINKLSPHRNRSPPRKSGKERLERFSPSRIRSPQLYKKHIKSPRRRKLRSSEERSYIHKDRSNTRSPYRDREENQSPFEPSSKKRKSGISRRSRSVSPERNMRNETTQQALDDMKKIHERECQRYRETPSAHPDYNVEYRKFCEAKTRRVLELGGDPACYDFVSEWNTYWPKRMSELFRESWLKMKEHSLKLMLEKSQKKQMKMLSKTQVYSYTAKNINEASPNMEHNKKNDEIISSHFKGRERQQRE</sequence>
<feature type="non-terminal residue" evidence="2">
    <location>
        <position position="881"/>
    </location>
</feature>
<feature type="compositionally biased region" description="Basic and acidic residues" evidence="1">
    <location>
        <begin position="44"/>
        <end position="60"/>
    </location>
</feature>
<protein>
    <submittedName>
        <fullName evidence="2">Uncharacterized protein</fullName>
    </submittedName>
</protein>
<keyword evidence="3" id="KW-1185">Reference proteome</keyword>
<feature type="region of interest" description="Disordered" evidence="1">
    <location>
        <begin position="1"/>
        <end position="28"/>
    </location>
</feature>
<name>A0AAV2S870_MEGNR</name>
<gene>
    <name evidence="2" type="ORF">MNOR_LOCUS33436</name>
</gene>
<feature type="compositionally biased region" description="Basic residues" evidence="1">
    <location>
        <begin position="669"/>
        <end position="681"/>
    </location>
</feature>
<accession>A0AAV2S870</accession>
<feature type="compositionally biased region" description="Basic residues" evidence="1">
    <location>
        <begin position="600"/>
        <end position="612"/>
    </location>
</feature>
<evidence type="ECO:0000313" key="2">
    <source>
        <dbReference type="EMBL" id="CAL4166403.1"/>
    </source>
</evidence>
<feature type="compositionally biased region" description="Basic and acidic residues" evidence="1">
    <location>
        <begin position="72"/>
        <end position="95"/>
    </location>
</feature>
<feature type="compositionally biased region" description="Basic and acidic residues" evidence="1">
    <location>
        <begin position="497"/>
        <end position="519"/>
    </location>
</feature>
<dbReference type="Proteomes" id="UP001497623">
    <property type="component" value="Unassembled WGS sequence"/>
</dbReference>
<evidence type="ECO:0000256" key="1">
    <source>
        <dbReference type="SAM" id="MobiDB-lite"/>
    </source>
</evidence>
<reference evidence="2 3" key="1">
    <citation type="submission" date="2024-05" db="EMBL/GenBank/DDBJ databases">
        <authorList>
            <person name="Wallberg A."/>
        </authorList>
    </citation>
    <scope>NUCLEOTIDE SEQUENCE [LARGE SCALE GENOMIC DNA]</scope>
</reference>
<feature type="compositionally biased region" description="Basic and acidic residues" evidence="1">
    <location>
        <begin position="441"/>
        <end position="453"/>
    </location>
</feature>
<feature type="compositionally biased region" description="Basic and acidic residues" evidence="1">
    <location>
        <begin position="859"/>
        <end position="881"/>
    </location>
</feature>
<feature type="compositionally biased region" description="Basic and acidic residues" evidence="1">
    <location>
        <begin position="464"/>
        <end position="479"/>
    </location>
</feature>
<feature type="compositionally biased region" description="Basic residues" evidence="1">
    <location>
        <begin position="639"/>
        <end position="649"/>
    </location>
</feature>
<evidence type="ECO:0000313" key="3">
    <source>
        <dbReference type="Proteomes" id="UP001497623"/>
    </source>
</evidence>
<feature type="compositionally biased region" description="Polar residues" evidence="1">
    <location>
        <begin position="569"/>
        <end position="595"/>
    </location>
</feature>
<feature type="region of interest" description="Disordered" evidence="1">
    <location>
        <begin position="123"/>
        <end position="745"/>
    </location>
</feature>
<organism evidence="2 3">
    <name type="scientific">Meganyctiphanes norvegica</name>
    <name type="common">Northern krill</name>
    <name type="synonym">Thysanopoda norvegica</name>
    <dbReference type="NCBI Taxonomy" id="48144"/>
    <lineage>
        <taxon>Eukaryota</taxon>
        <taxon>Metazoa</taxon>
        <taxon>Ecdysozoa</taxon>
        <taxon>Arthropoda</taxon>
        <taxon>Crustacea</taxon>
        <taxon>Multicrustacea</taxon>
        <taxon>Malacostraca</taxon>
        <taxon>Eumalacostraca</taxon>
        <taxon>Eucarida</taxon>
        <taxon>Euphausiacea</taxon>
        <taxon>Euphausiidae</taxon>
        <taxon>Meganyctiphanes</taxon>
    </lineage>
</organism>
<feature type="compositionally biased region" description="Basic residues" evidence="1">
    <location>
        <begin position="186"/>
        <end position="202"/>
    </location>
</feature>